<evidence type="ECO:0000256" key="16">
    <source>
        <dbReference type="PROSITE-ProRule" id="PRU00110"/>
    </source>
</evidence>
<keyword evidence="6" id="KW-0808">Transferase</keyword>
<dbReference type="InterPro" id="IPR011006">
    <property type="entry name" value="CheY-like_superfamily"/>
</dbReference>
<comment type="caution">
    <text evidence="25">The sequence shown here is derived from an EMBL/GenBank/DDBJ whole genome shotgun (WGS) entry which is preliminary data.</text>
</comment>
<feature type="domain" description="PAC" evidence="22">
    <location>
        <begin position="424"/>
        <end position="478"/>
    </location>
</feature>
<keyword evidence="10" id="KW-0067">ATP-binding</keyword>
<dbReference type="SMART" id="SM00091">
    <property type="entry name" value="PAS"/>
    <property type="match status" value="5"/>
</dbReference>
<evidence type="ECO:0000256" key="8">
    <source>
        <dbReference type="ARBA" id="ARBA00022741"/>
    </source>
</evidence>
<dbReference type="Pfam" id="PF02518">
    <property type="entry name" value="HATPase_c"/>
    <property type="match status" value="1"/>
</dbReference>
<comment type="subcellular location">
    <subcellularLocation>
        <location evidence="2">Cell membrane</location>
        <topology evidence="2">Multi-pass membrane protein</topology>
    </subcellularLocation>
</comment>
<dbReference type="Pfam" id="PF00512">
    <property type="entry name" value="HisKA"/>
    <property type="match status" value="1"/>
</dbReference>
<dbReference type="Pfam" id="PF08447">
    <property type="entry name" value="PAS_3"/>
    <property type="match status" value="1"/>
</dbReference>
<evidence type="ECO:0000256" key="1">
    <source>
        <dbReference type="ARBA" id="ARBA00000085"/>
    </source>
</evidence>
<dbReference type="Pfam" id="PF00989">
    <property type="entry name" value="PAS"/>
    <property type="match status" value="1"/>
</dbReference>
<evidence type="ECO:0000313" key="26">
    <source>
        <dbReference type="Proteomes" id="UP000279173"/>
    </source>
</evidence>
<dbReference type="FunFam" id="3.30.565.10:FF:000010">
    <property type="entry name" value="Sensor histidine kinase RcsC"/>
    <property type="match status" value="1"/>
</dbReference>
<dbReference type="CDD" id="cd16922">
    <property type="entry name" value="HATPase_EvgS-ArcB-TorS-like"/>
    <property type="match status" value="1"/>
</dbReference>
<dbReference type="PROSITE" id="PS50894">
    <property type="entry name" value="HPT"/>
    <property type="match status" value="1"/>
</dbReference>
<feature type="domain" description="Response regulatory" evidence="20">
    <location>
        <begin position="1424"/>
        <end position="1542"/>
    </location>
</feature>
<evidence type="ECO:0000259" key="20">
    <source>
        <dbReference type="PROSITE" id="PS50110"/>
    </source>
</evidence>
<proteinExistence type="predicted"/>
<name>A0A3M6CG58_9PSED</name>
<evidence type="ECO:0000313" key="25">
    <source>
        <dbReference type="EMBL" id="RMV42760.1"/>
    </source>
</evidence>
<keyword evidence="13 18" id="KW-0472">Membrane</keyword>
<feature type="domain" description="PAS" evidence="21">
    <location>
        <begin position="642"/>
        <end position="681"/>
    </location>
</feature>
<dbReference type="Gene3D" id="1.20.120.160">
    <property type="entry name" value="HPT domain"/>
    <property type="match status" value="1"/>
</dbReference>
<dbReference type="Gene3D" id="3.40.50.2300">
    <property type="match status" value="2"/>
</dbReference>
<feature type="modified residue" description="Phosphohistidine" evidence="16">
    <location>
        <position position="1617"/>
    </location>
</feature>
<dbReference type="InterPro" id="IPR001789">
    <property type="entry name" value="Sig_transdc_resp-reg_receiver"/>
</dbReference>
<dbReference type="SMART" id="SM01079">
    <property type="entry name" value="CHASE"/>
    <property type="match status" value="1"/>
</dbReference>
<evidence type="ECO:0000259" key="24">
    <source>
        <dbReference type="PROSITE" id="PS50894"/>
    </source>
</evidence>
<keyword evidence="9" id="KW-0418">Kinase</keyword>
<dbReference type="SUPFAM" id="SSF47226">
    <property type="entry name" value="Histidine-containing phosphotransfer domain, HPT domain"/>
    <property type="match status" value="1"/>
</dbReference>
<evidence type="ECO:0000256" key="14">
    <source>
        <dbReference type="ARBA" id="ARBA00064003"/>
    </source>
</evidence>
<evidence type="ECO:0000256" key="12">
    <source>
        <dbReference type="ARBA" id="ARBA00023012"/>
    </source>
</evidence>
<dbReference type="SMART" id="SM00387">
    <property type="entry name" value="HATPase_c"/>
    <property type="match status" value="1"/>
</dbReference>
<evidence type="ECO:0000259" key="19">
    <source>
        <dbReference type="PROSITE" id="PS50109"/>
    </source>
</evidence>
<keyword evidence="8" id="KW-0547">Nucleotide-binding</keyword>
<evidence type="ECO:0000256" key="10">
    <source>
        <dbReference type="ARBA" id="ARBA00022840"/>
    </source>
</evidence>
<evidence type="ECO:0000256" key="5">
    <source>
        <dbReference type="ARBA" id="ARBA00022553"/>
    </source>
</evidence>
<dbReference type="Pfam" id="PF01627">
    <property type="entry name" value="Hpt"/>
    <property type="match status" value="1"/>
</dbReference>
<dbReference type="InterPro" id="IPR036097">
    <property type="entry name" value="HisK_dim/P_sf"/>
</dbReference>
<feature type="domain" description="HPt" evidence="24">
    <location>
        <begin position="1578"/>
        <end position="1676"/>
    </location>
</feature>
<dbReference type="PANTHER" id="PTHR45339:SF1">
    <property type="entry name" value="HYBRID SIGNAL TRANSDUCTION HISTIDINE KINASE J"/>
    <property type="match status" value="1"/>
</dbReference>
<dbReference type="FunFam" id="1.10.287.130:FF:000002">
    <property type="entry name" value="Two-component osmosensing histidine kinase"/>
    <property type="match status" value="1"/>
</dbReference>
<evidence type="ECO:0000256" key="3">
    <source>
        <dbReference type="ARBA" id="ARBA00012438"/>
    </source>
</evidence>
<dbReference type="InterPro" id="IPR005467">
    <property type="entry name" value="His_kinase_dom"/>
</dbReference>
<dbReference type="InterPro" id="IPR013656">
    <property type="entry name" value="PAS_4"/>
</dbReference>
<dbReference type="PANTHER" id="PTHR45339">
    <property type="entry name" value="HYBRID SIGNAL TRANSDUCTION HISTIDINE KINASE J"/>
    <property type="match status" value="1"/>
</dbReference>
<feature type="transmembrane region" description="Helical" evidence="18">
    <location>
        <begin position="312"/>
        <end position="339"/>
    </location>
</feature>
<dbReference type="NCBIfam" id="TIGR00229">
    <property type="entry name" value="sensory_box"/>
    <property type="match status" value="4"/>
</dbReference>
<feature type="domain" description="PAC" evidence="22">
    <location>
        <begin position="838"/>
        <end position="890"/>
    </location>
</feature>
<dbReference type="GO" id="GO:0006355">
    <property type="term" value="P:regulation of DNA-templated transcription"/>
    <property type="evidence" value="ECO:0007669"/>
    <property type="project" value="InterPro"/>
</dbReference>
<evidence type="ECO:0000259" key="23">
    <source>
        <dbReference type="PROSITE" id="PS50839"/>
    </source>
</evidence>
<evidence type="ECO:0000256" key="6">
    <source>
        <dbReference type="ARBA" id="ARBA00022679"/>
    </source>
</evidence>
<evidence type="ECO:0000256" key="18">
    <source>
        <dbReference type="SAM" id="Phobius"/>
    </source>
</evidence>
<accession>A0A3M6CG58</accession>
<evidence type="ECO:0000256" key="7">
    <source>
        <dbReference type="ARBA" id="ARBA00022692"/>
    </source>
</evidence>
<keyword evidence="12" id="KW-0902">Two-component regulatory system</keyword>
<keyword evidence="4" id="KW-1003">Cell membrane</keyword>
<dbReference type="Pfam" id="PF00072">
    <property type="entry name" value="Response_reg"/>
    <property type="match status" value="2"/>
</dbReference>
<comment type="catalytic activity">
    <reaction evidence="1">
        <text>ATP + protein L-histidine = ADP + protein N-phospho-L-histidine.</text>
        <dbReference type="EC" id="2.7.13.3"/>
    </reaction>
</comment>
<dbReference type="Pfam" id="PF03924">
    <property type="entry name" value="CHASE"/>
    <property type="match status" value="1"/>
</dbReference>
<dbReference type="CDD" id="cd00130">
    <property type="entry name" value="PAS"/>
    <property type="match status" value="5"/>
</dbReference>
<dbReference type="Gene3D" id="1.10.287.130">
    <property type="match status" value="1"/>
</dbReference>
<evidence type="ECO:0000259" key="22">
    <source>
        <dbReference type="PROSITE" id="PS50113"/>
    </source>
</evidence>
<feature type="modified residue" description="4-aspartylphosphate" evidence="17">
    <location>
        <position position="1475"/>
    </location>
</feature>
<dbReference type="SUPFAM" id="SSF47384">
    <property type="entry name" value="Homodimeric domain of signal transducing histidine kinase"/>
    <property type="match status" value="1"/>
</dbReference>
<dbReference type="SUPFAM" id="SSF55785">
    <property type="entry name" value="PYP-like sensor domain (PAS domain)"/>
    <property type="match status" value="5"/>
</dbReference>
<dbReference type="InterPro" id="IPR006189">
    <property type="entry name" value="CHASE_dom"/>
</dbReference>
<evidence type="ECO:0000256" key="17">
    <source>
        <dbReference type="PROSITE-ProRule" id="PRU00169"/>
    </source>
</evidence>
<feature type="transmembrane region" description="Helical" evidence="18">
    <location>
        <begin position="20"/>
        <end position="40"/>
    </location>
</feature>
<feature type="domain" description="Response regulatory" evidence="20">
    <location>
        <begin position="1277"/>
        <end position="1401"/>
    </location>
</feature>
<dbReference type="Pfam" id="PF13426">
    <property type="entry name" value="PAS_9"/>
    <property type="match status" value="2"/>
</dbReference>
<keyword evidence="5 17" id="KW-0597">Phosphoprotein</keyword>
<dbReference type="InterPro" id="IPR013767">
    <property type="entry name" value="PAS_fold"/>
</dbReference>
<evidence type="ECO:0000256" key="13">
    <source>
        <dbReference type="ARBA" id="ARBA00023136"/>
    </source>
</evidence>
<dbReference type="InterPro" id="IPR036641">
    <property type="entry name" value="HPT_dom_sf"/>
</dbReference>
<keyword evidence="7 18" id="KW-0812">Transmembrane</keyword>
<dbReference type="PROSITE" id="PS50110">
    <property type="entry name" value="RESPONSE_REGULATORY"/>
    <property type="match status" value="2"/>
</dbReference>
<feature type="domain" description="PAC" evidence="22">
    <location>
        <begin position="694"/>
        <end position="748"/>
    </location>
</feature>
<dbReference type="CDD" id="cd00082">
    <property type="entry name" value="HisKA"/>
    <property type="match status" value="1"/>
</dbReference>
<reference evidence="25 26" key="1">
    <citation type="submission" date="2018-08" db="EMBL/GenBank/DDBJ databases">
        <title>Recombination of ecologically and evolutionarily significant loci maintains genetic cohesion in the Pseudomonas syringae species complex.</title>
        <authorList>
            <person name="Dillon M."/>
            <person name="Thakur S."/>
            <person name="Almeida R.N.D."/>
            <person name="Weir B.S."/>
            <person name="Guttman D.S."/>
        </authorList>
    </citation>
    <scope>NUCLEOTIDE SEQUENCE [LARGE SCALE GENOMIC DNA]</scope>
    <source>
        <strain evidence="25 26">ICMP 3263</strain>
    </source>
</reference>
<dbReference type="InterPro" id="IPR004358">
    <property type="entry name" value="Sig_transdc_His_kin-like_C"/>
</dbReference>
<dbReference type="SUPFAM" id="SSF52172">
    <property type="entry name" value="CheY-like"/>
    <property type="match status" value="2"/>
</dbReference>
<dbReference type="InterPro" id="IPR000700">
    <property type="entry name" value="PAS-assoc_C"/>
</dbReference>
<feature type="domain" description="Histidine kinase" evidence="19">
    <location>
        <begin position="1038"/>
        <end position="1259"/>
    </location>
</feature>
<dbReference type="SMART" id="SM00388">
    <property type="entry name" value="HisKA"/>
    <property type="match status" value="1"/>
</dbReference>
<feature type="domain" description="PAS" evidence="21">
    <location>
        <begin position="753"/>
        <end position="794"/>
    </location>
</feature>
<feature type="domain" description="PAC" evidence="22">
    <location>
        <begin position="968"/>
        <end position="1020"/>
    </location>
</feature>
<evidence type="ECO:0000256" key="4">
    <source>
        <dbReference type="ARBA" id="ARBA00022475"/>
    </source>
</evidence>
<organism evidence="25 26">
    <name type="scientific">Pseudomonas syringae pv. helianthi</name>
    <dbReference type="NCBI Taxonomy" id="251654"/>
    <lineage>
        <taxon>Bacteria</taxon>
        <taxon>Pseudomonadati</taxon>
        <taxon>Pseudomonadota</taxon>
        <taxon>Gammaproteobacteria</taxon>
        <taxon>Pseudomonadales</taxon>
        <taxon>Pseudomonadaceae</taxon>
        <taxon>Pseudomonas</taxon>
    </lineage>
</organism>
<dbReference type="Proteomes" id="UP000279173">
    <property type="component" value="Unassembled WGS sequence"/>
</dbReference>
<evidence type="ECO:0000256" key="11">
    <source>
        <dbReference type="ARBA" id="ARBA00022989"/>
    </source>
</evidence>
<dbReference type="CDD" id="cd17546">
    <property type="entry name" value="REC_hyHK_CKI1_RcsC-like"/>
    <property type="match status" value="2"/>
</dbReference>
<comment type="subunit">
    <text evidence="14">At low DSF concentrations, interacts with RpfF.</text>
</comment>
<dbReference type="InterPro" id="IPR013655">
    <property type="entry name" value="PAS_fold_3"/>
</dbReference>
<evidence type="ECO:0000256" key="15">
    <source>
        <dbReference type="ARBA" id="ARBA00068150"/>
    </source>
</evidence>
<dbReference type="PROSITE" id="PS50109">
    <property type="entry name" value="HIS_KIN"/>
    <property type="match status" value="1"/>
</dbReference>
<dbReference type="Gene3D" id="2.10.70.100">
    <property type="match status" value="1"/>
</dbReference>
<dbReference type="SUPFAM" id="SSF55874">
    <property type="entry name" value="ATPase domain of HSP90 chaperone/DNA topoisomerase II/histidine kinase"/>
    <property type="match status" value="1"/>
</dbReference>
<dbReference type="GO" id="GO:0000155">
    <property type="term" value="F:phosphorelay sensor kinase activity"/>
    <property type="evidence" value="ECO:0007669"/>
    <property type="project" value="InterPro"/>
</dbReference>
<evidence type="ECO:0000256" key="2">
    <source>
        <dbReference type="ARBA" id="ARBA00004651"/>
    </source>
</evidence>
<feature type="domain" description="CHASE" evidence="23">
    <location>
        <begin position="85"/>
        <end position="256"/>
    </location>
</feature>
<dbReference type="Gene3D" id="3.30.450.350">
    <property type="entry name" value="CHASE domain"/>
    <property type="match status" value="1"/>
</dbReference>
<dbReference type="EC" id="2.7.13.3" evidence="3"/>
<dbReference type="InterPro" id="IPR003661">
    <property type="entry name" value="HisK_dim/P_dom"/>
</dbReference>
<dbReference type="InterPro" id="IPR008207">
    <property type="entry name" value="Sig_transdc_His_kin_Hpt_dom"/>
</dbReference>
<dbReference type="Gene3D" id="3.30.450.20">
    <property type="entry name" value="PAS domain"/>
    <property type="match status" value="5"/>
</dbReference>
<dbReference type="SMART" id="SM00448">
    <property type="entry name" value="REC"/>
    <property type="match status" value="2"/>
</dbReference>
<dbReference type="PROSITE" id="PS50839">
    <property type="entry name" value="CHASE"/>
    <property type="match status" value="1"/>
</dbReference>
<dbReference type="InterPro" id="IPR036890">
    <property type="entry name" value="HATPase_C_sf"/>
</dbReference>
<dbReference type="GO" id="GO:0005524">
    <property type="term" value="F:ATP binding"/>
    <property type="evidence" value="ECO:0007669"/>
    <property type="project" value="UniProtKB-KW"/>
</dbReference>
<dbReference type="Gene3D" id="3.30.565.10">
    <property type="entry name" value="Histidine kinase-like ATPase, C-terminal domain"/>
    <property type="match status" value="1"/>
</dbReference>
<feature type="modified residue" description="4-aspartylphosphate" evidence="17">
    <location>
        <position position="1331"/>
    </location>
</feature>
<dbReference type="PROSITE" id="PS50113">
    <property type="entry name" value="PAC"/>
    <property type="match status" value="4"/>
</dbReference>
<dbReference type="PRINTS" id="PR00344">
    <property type="entry name" value="BCTRLSENSOR"/>
</dbReference>
<keyword evidence="11 18" id="KW-1133">Transmembrane helix</keyword>
<evidence type="ECO:0000259" key="21">
    <source>
        <dbReference type="PROSITE" id="PS50112"/>
    </source>
</evidence>
<dbReference type="InterPro" id="IPR003594">
    <property type="entry name" value="HATPase_dom"/>
</dbReference>
<protein>
    <recommendedName>
        <fullName evidence="15">Sensory/regulatory protein RpfC</fullName>
        <ecNumber evidence="3">2.7.13.3</ecNumber>
    </recommendedName>
</protein>
<dbReference type="RefSeq" id="WP_122392798.1">
    <property type="nucleotide sequence ID" value="NZ_RBUT01000185.1"/>
</dbReference>
<dbReference type="PROSITE" id="PS50112">
    <property type="entry name" value="PAS"/>
    <property type="match status" value="3"/>
</dbReference>
<sequence>MSDFIDLKALNSERRLSFRALPSLLLMLGLVTTAVFCWWASQRNQTTTREAMVDATQRAVSVIQSRLQLYQYGLRGARGAVLTGDEHTVTRQQFKRYSDSRDLASEFPGALGFGFIRRVPRPEQASFIEAARRDGMPDFSIRELSPNEGEQYVIQYVEPSELNRPAIGLDIASEANRKTAAQSAMLSGEATLTGPITLVQATGQPNQSFLFLMPIYRTGKTPETEATKLSQAYGWSYAVLRMQDVLGDSGVNLTQVRLELADLTIPGQPVWFYSTPSPEKSAQAIDSYSVTQAVHGRSWQLKLSIYPEFIDALHLISVSTLALSGVLTSLLIAAFTLLWSNSRYRKGQLVMARLQLATVIESSIDGIIVKTLAGTVVSWNKGAEHLFGYTSREATGQLLSSLIVPPELQDEEVYILERIRNGHAVANFQTARQHKDGHLIQVSVSVSPMYDAAGKITGASKTLRDITKEKAAEAQVLASNLRLEGEVQKRTAELDRAQRALRTVLDGVPSMIGYWDTKLINRVANHAYQIWFGLDPETLPGSRMQDVLGEQLFLANRVYIEAVLRGEPQTFEREIPGPDGKARHSLTHYIPDLAEGEVKGFFVIAHDVSEITESRVKLAQALREHDLLLQTINEQLLYSSTDTKGIILDVNEHFCEAHGFARDELLGRTHQLLQSGVHPESFWQSMWSTLQEGKAWHGEICNRTRDGHLCWFDTVIAPRFEGDGGIKSYIALRIDITHRRAADEEISRLHLLLHSVLQAASEVSIIATDKDGLITVFNAGAERMLGYETSEVVGFLTPAHFHLNDEIVARGEQLAKEFNKVVEDFRVFVHIPEIAGAETQQWTYVRKDGSHLTISLIITPMRNLQGCITGYLGIATDITQQELHRHELAAARDQLVLAAEAAQLGIWSWMPAENTMEWNDRMFSLYATPRDITGGDQLYNHWRSRVHPEDIVATEASLLAAIDGTGKYDPIFRALRPDGSIRYVQAGAYVERNQDGKATRITGINLDITERKEVEAELLGAKERAEQASQVKSQFLANMSHEIRTPMNGVLGMLQLLRKGGLDRRQDDYARNAQTAAQSLLGLLNDILDFSKIDADRLELDQHPFSLETLMLDLAVILSGNLAEKDIELLFDVAPQLPSVVIGDQLRLQQILINLAGNAIKFTQMGHVVVRLTELARTEGQIMLRISVVDTGIGISAAQISGIFEEFTQAETSTTRRFGGTGLGLAISKRLVQMMSSELRIDSELGKGSTFWFDIAFAMDDTAPLTSIQTCTEQSRRMLVVDDNVISGQILVQTLEAFGWDVVFANEGGAAVQLVNQSMQLGDPFDAVIMDWRMPDMDGLTAASLIKNAPDNLKPPVIVMVTAFGREELADAMKDQDAPVDDFLTKPITPQQLYASIQYSLGGSGSSGVAQAGQITARQLEGLRLLVVEDNALNRQVISELLIAEGAEVTLAAYGLLGVEMATRKQGEFDVVIMDVQMPDIDGMEATRRIRSNGQFASLPIVAMTANASLADRDSCLASGMNEHLGKPIDMVEVIPVLQQLAGRESERLLTESHTPPASHKNNLIEPMAKILKRLGGRLDTYALALSSFSDECERLLGELKKHSEALEAHRVADTLHALRGVAATVGATTLAKQAGEWEVLARKIPPNAPAPGLTLDVIASLAGLMKASNEGLQSAFDTVSISMSHDEPEESNWSPKQRIAPLEELLVMLVAGDMRALDHVAALEAHTPRSLRKVIDRLVKQVRDLNFDDAIQTVTYLLTEKSK</sequence>
<dbReference type="GO" id="GO:0005886">
    <property type="term" value="C:plasma membrane"/>
    <property type="evidence" value="ECO:0007669"/>
    <property type="project" value="UniProtKB-SubCell"/>
</dbReference>
<dbReference type="EMBL" id="RBUT01000185">
    <property type="protein sequence ID" value="RMV42760.1"/>
    <property type="molecule type" value="Genomic_DNA"/>
</dbReference>
<gene>
    <name evidence="25" type="ORF">ALP10_200033</name>
</gene>
<dbReference type="InterPro" id="IPR042240">
    <property type="entry name" value="CHASE_sf"/>
</dbReference>
<dbReference type="InterPro" id="IPR000014">
    <property type="entry name" value="PAS"/>
</dbReference>
<evidence type="ECO:0000256" key="9">
    <source>
        <dbReference type="ARBA" id="ARBA00022777"/>
    </source>
</evidence>
<dbReference type="SMART" id="SM00086">
    <property type="entry name" value="PAC"/>
    <property type="match status" value="5"/>
</dbReference>
<dbReference type="InterPro" id="IPR035965">
    <property type="entry name" value="PAS-like_dom_sf"/>
</dbReference>
<feature type="domain" description="PAS" evidence="21">
    <location>
        <begin position="352"/>
        <end position="423"/>
    </location>
</feature>
<dbReference type="Pfam" id="PF08448">
    <property type="entry name" value="PAS_4"/>
    <property type="match status" value="1"/>
</dbReference>
<dbReference type="InterPro" id="IPR001610">
    <property type="entry name" value="PAC"/>
</dbReference>